<feature type="region of interest" description="Disordered" evidence="1">
    <location>
        <begin position="61"/>
        <end position="112"/>
    </location>
</feature>
<evidence type="ECO:0000313" key="4">
    <source>
        <dbReference type="Proteomes" id="UP001278766"/>
    </source>
</evidence>
<gene>
    <name evidence="3" type="ORF">B0H64DRAFT_326955</name>
</gene>
<dbReference type="Pfam" id="PF09337">
    <property type="entry name" value="zf-H2C2"/>
    <property type="match status" value="1"/>
</dbReference>
<dbReference type="PANTHER" id="PTHR43138:SF2">
    <property type="entry name" value="PROTEIN SPT10"/>
    <property type="match status" value="1"/>
</dbReference>
<dbReference type="Proteomes" id="UP001278766">
    <property type="component" value="Unassembled WGS sequence"/>
</dbReference>
<protein>
    <recommendedName>
        <fullName evidence="2">Zinc finger H2C2-type histone UAS binding domain-containing protein</fullName>
    </recommendedName>
</protein>
<keyword evidence="4" id="KW-1185">Reference proteome</keyword>
<evidence type="ECO:0000256" key="1">
    <source>
        <dbReference type="SAM" id="MobiDB-lite"/>
    </source>
</evidence>
<feature type="compositionally biased region" description="Basic and acidic residues" evidence="1">
    <location>
        <begin position="351"/>
        <end position="367"/>
    </location>
</feature>
<organism evidence="3 4">
    <name type="scientific">Chaetomium fimeti</name>
    <dbReference type="NCBI Taxonomy" id="1854472"/>
    <lineage>
        <taxon>Eukaryota</taxon>
        <taxon>Fungi</taxon>
        <taxon>Dikarya</taxon>
        <taxon>Ascomycota</taxon>
        <taxon>Pezizomycotina</taxon>
        <taxon>Sordariomycetes</taxon>
        <taxon>Sordariomycetidae</taxon>
        <taxon>Sordariales</taxon>
        <taxon>Chaetomiaceae</taxon>
        <taxon>Chaetomium</taxon>
    </lineage>
</organism>
<name>A0AAE0HCC2_9PEZI</name>
<feature type="compositionally biased region" description="Polar residues" evidence="1">
    <location>
        <begin position="301"/>
        <end position="312"/>
    </location>
</feature>
<feature type="compositionally biased region" description="Polar residues" evidence="1">
    <location>
        <begin position="64"/>
        <end position="74"/>
    </location>
</feature>
<dbReference type="GeneID" id="87837710"/>
<evidence type="ECO:0000313" key="3">
    <source>
        <dbReference type="EMBL" id="KAK3293001.1"/>
    </source>
</evidence>
<dbReference type="InterPro" id="IPR052742">
    <property type="entry name" value="Mito_N-acetyltransferase"/>
</dbReference>
<dbReference type="EMBL" id="JAUEPN010000006">
    <property type="protein sequence ID" value="KAK3293001.1"/>
    <property type="molecule type" value="Genomic_DNA"/>
</dbReference>
<dbReference type="AlphaFoldDB" id="A0AAE0HCC2"/>
<feature type="compositionally biased region" description="Acidic residues" evidence="1">
    <location>
        <begin position="390"/>
        <end position="411"/>
    </location>
</feature>
<comment type="caution">
    <text evidence="3">The sequence shown here is derived from an EMBL/GenBank/DDBJ whole genome shotgun (WGS) entry which is preliminary data.</text>
</comment>
<reference evidence="3" key="1">
    <citation type="journal article" date="2023" name="Mol. Phylogenet. Evol.">
        <title>Genome-scale phylogeny and comparative genomics of the fungal order Sordariales.</title>
        <authorList>
            <person name="Hensen N."/>
            <person name="Bonometti L."/>
            <person name="Westerberg I."/>
            <person name="Brannstrom I.O."/>
            <person name="Guillou S."/>
            <person name="Cros-Aarteil S."/>
            <person name="Calhoun S."/>
            <person name="Haridas S."/>
            <person name="Kuo A."/>
            <person name="Mondo S."/>
            <person name="Pangilinan J."/>
            <person name="Riley R."/>
            <person name="LaButti K."/>
            <person name="Andreopoulos B."/>
            <person name="Lipzen A."/>
            <person name="Chen C."/>
            <person name="Yan M."/>
            <person name="Daum C."/>
            <person name="Ng V."/>
            <person name="Clum A."/>
            <person name="Steindorff A."/>
            <person name="Ohm R.A."/>
            <person name="Martin F."/>
            <person name="Silar P."/>
            <person name="Natvig D.O."/>
            <person name="Lalanne C."/>
            <person name="Gautier V."/>
            <person name="Ament-Velasquez S.L."/>
            <person name="Kruys A."/>
            <person name="Hutchinson M.I."/>
            <person name="Powell A.J."/>
            <person name="Barry K."/>
            <person name="Miller A.N."/>
            <person name="Grigoriev I.V."/>
            <person name="Debuchy R."/>
            <person name="Gladieux P."/>
            <person name="Hiltunen Thoren M."/>
            <person name="Johannesson H."/>
        </authorList>
    </citation>
    <scope>NUCLEOTIDE SEQUENCE</scope>
    <source>
        <strain evidence="3">CBS 168.71</strain>
    </source>
</reference>
<dbReference type="PANTHER" id="PTHR43138">
    <property type="entry name" value="ACETYLTRANSFERASE, GNAT FAMILY"/>
    <property type="match status" value="1"/>
</dbReference>
<dbReference type="RefSeq" id="XP_062656515.1">
    <property type="nucleotide sequence ID" value="XM_062800762.1"/>
</dbReference>
<feature type="compositionally biased region" description="Low complexity" evidence="1">
    <location>
        <begin position="285"/>
        <end position="300"/>
    </location>
</feature>
<feature type="domain" description="Zinc finger H2C2-type histone UAS binding" evidence="2">
    <location>
        <begin position="22"/>
        <end position="60"/>
    </location>
</feature>
<dbReference type="GO" id="GO:0005634">
    <property type="term" value="C:nucleus"/>
    <property type="evidence" value="ECO:0007669"/>
    <property type="project" value="TreeGrafter"/>
</dbReference>
<dbReference type="Gene3D" id="1.10.340.70">
    <property type="match status" value="1"/>
</dbReference>
<dbReference type="InterPro" id="IPR015416">
    <property type="entry name" value="Znf_H2C2_histone_UAS-bd"/>
</dbReference>
<evidence type="ECO:0000259" key="2">
    <source>
        <dbReference type="Pfam" id="PF09337"/>
    </source>
</evidence>
<feature type="region of interest" description="Disordered" evidence="1">
    <location>
        <begin position="141"/>
        <end position="203"/>
    </location>
</feature>
<accession>A0AAE0HCC2</accession>
<sequence length="488" mass="51878">MLKDKEVISDPQRQYEIARSVHNQAHGGINKTTATIAERYHWSRIKETVSDVIRNCSECKDTNKASSSQGQQSFPGAPLNGLKRPNLDGATSTACKRASPGPSGPGAGMQFTGVQRSMADPTHLSPFTFSSHLQFADPSAISILPPHPLPPPTDTAMAGHDTIGRDTHNPMLQSLHSDHHPQPTHPVSLRTLAPNPHSHAVSDYQPIDPQIIAQSSAGTDLHHHAHHHHHTHGHYPFSPPSPPTHHAPAHHHDPDTDADAADVETFQALINAAVTDDDDDDDDNNNNNANDANNHNANNHVPTTSRLTTTEISRGVDTVSTKPGHDAPTALISPTHHHHPHAPPHTHANHPPHDPRGTSHDHARTTQEEQDERDEQAAVDRDLEMLIESPADDDEDGDGNGDGDGDGDGDEPMVMAMSVRHGQGQGHVQEGGCESPRGGLGGDVDMDGDVVSLGKHAAVSGGRVDVVGLLADGGVTRGGVDGMGDGDT</sequence>
<feature type="compositionally biased region" description="Basic and acidic residues" evidence="1">
    <location>
        <begin position="375"/>
        <end position="384"/>
    </location>
</feature>
<feature type="compositionally biased region" description="Acidic residues" evidence="1">
    <location>
        <begin position="275"/>
        <end position="284"/>
    </location>
</feature>
<feature type="region of interest" description="Disordered" evidence="1">
    <location>
        <begin position="274"/>
        <end position="446"/>
    </location>
</feature>
<reference evidence="3" key="2">
    <citation type="submission" date="2023-06" db="EMBL/GenBank/DDBJ databases">
        <authorList>
            <consortium name="Lawrence Berkeley National Laboratory"/>
            <person name="Haridas S."/>
            <person name="Hensen N."/>
            <person name="Bonometti L."/>
            <person name="Westerberg I."/>
            <person name="Brannstrom I.O."/>
            <person name="Guillou S."/>
            <person name="Cros-Aarteil S."/>
            <person name="Calhoun S."/>
            <person name="Kuo A."/>
            <person name="Mondo S."/>
            <person name="Pangilinan J."/>
            <person name="Riley R."/>
            <person name="Labutti K."/>
            <person name="Andreopoulos B."/>
            <person name="Lipzen A."/>
            <person name="Chen C."/>
            <person name="Yanf M."/>
            <person name="Daum C."/>
            <person name="Ng V."/>
            <person name="Clum A."/>
            <person name="Steindorff A."/>
            <person name="Ohm R."/>
            <person name="Martin F."/>
            <person name="Silar P."/>
            <person name="Natvig D."/>
            <person name="Lalanne C."/>
            <person name="Gautier V."/>
            <person name="Ament-Velasquez S.L."/>
            <person name="Kruys A."/>
            <person name="Hutchinson M.I."/>
            <person name="Powell A.J."/>
            <person name="Barry K."/>
            <person name="Miller A.N."/>
            <person name="Grigoriev I.V."/>
            <person name="Debuchy R."/>
            <person name="Gladieux P."/>
            <person name="Thoren M.H."/>
            <person name="Johannesson H."/>
        </authorList>
    </citation>
    <scope>NUCLEOTIDE SEQUENCE</scope>
    <source>
        <strain evidence="3">CBS 168.71</strain>
    </source>
</reference>
<feature type="region of interest" description="Disordered" evidence="1">
    <location>
        <begin position="217"/>
        <end position="257"/>
    </location>
</feature>
<feature type="compositionally biased region" description="Basic residues" evidence="1">
    <location>
        <begin position="223"/>
        <end position="233"/>
    </location>
</feature>
<proteinExistence type="predicted"/>
<feature type="compositionally biased region" description="Basic residues" evidence="1">
    <location>
        <begin position="335"/>
        <end position="350"/>
    </location>
</feature>